<evidence type="ECO:0000256" key="6">
    <source>
        <dbReference type="SAM" id="MobiDB-lite"/>
    </source>
</evidence>
<evidence type="ECO:0000256" key="1">
    <source>
        <dbReference type="ARBA" id="ARBA00001971"/>
    </source>
</evidence>
<dbReference type="GO" id="GO:0016491">
    <property type="term" value="F:oxidoreductase activity"/>
    <property type="evidence" value="ECO:0007669"/>
    <property type="project" value="InterPro"/>
</dbReference>
<feature type="region of interest" description="Disordered" evidence="6">
    <location>
        <begin position="481"/>
        <end position="502"/>
    </location>
</feature>
<dbReference type="SUPFAM" id="SSF81342">
    <property type="entry name" value="Transmembrane di-heme cytochromes"/>
    <property type="match status" value="1"/>
</dbReference>
<feature type="transmembrane region" description="Helical" evidence="7">
    <location>
        <begin position="266"/>
        <end position="290"/>
    </location>
</feature>
<keyword evidence="7" id="KW-1133">Transmembrane helix</keyword>
<comment type="cofactor">
    <cofactor evidence="1">
        <name>heme</name>
        <dbReference type="ChEBI" id="CHEBI:30413"/>
    </cofactor>
</comment>
<evidence type="ECO:0000256" key="4">
    <source>
        <dbReference type="ARBA" id="ARBA00029351"/>
    </source>
</evidence>
<accession>A0A1H2A307</accession>
<dbReference type="EMBL" id="LT629749">
    <property type="protein sequence ID" value="SDT40314.1"/>
    <property type="molecule type" value="Genomic_DNA"/>
</dbReference>
<feature type="transmembrane region" description="Helical" evidence="7">
    <location>
        <begin position="333"/>
        <end position="357"/>
    </location>
</feature>
<dbReference type="SUPFAM" id="SSF81648">
    <property type="entry name" value="a domain/subunit of cytochrome bc1 complex (Ubiquinol-cytochrome c reductase)"/>
    <property type="match status" value="1"/>
</dbReference>
<name>A0A1H2A307_9ACTN</name>
<organism evidence="9 10">
    <name type="scientific">Friedmanniella luteola</name>
    <dbReference type="NCBI Taxonomy" id="546871"/>
    <lineage>
        <taxon>Bacteria</taxon>
        <taxon>Bacillati</taxon>
        <taxon>Actinomycetota</taxon>
        <taxon>Actinomycetes</taxon>
        <taxon>Propionibacteriales</taxon>
        <taxon>Nocardioidaceae</taxon>
        <taxon>Friedmanniella</taxon>
    </lineage>
</organism>
<comment type="catalytic activity">
    <reaction evidence="4">
        <text>a quinol + 2 Fe(III)-[cytochrome c](out) = a quinone + 2 Fe(II)-[cytochrome c](out) + 2 H(+)(out)</text>
        <dbReference type="Rhea" id="RHEA:11484"/>
        <dbReference type="Rhea" id="RHEA-COMP:10350"/>
        <dbReference type="Rhea" id="RHEA-COMP:14399"/>
        <dbReference type="ChEBI" id="CHEBI:15378"/>
        <dbReference type="ChEBI" id="CHEBI:24646"/>
        <dbReference type="ChEBI" id="CHEBI:29033"/>
        <dbReference type="ChEBI" id="CHEBI:29034"/>
        <dbReference type="ChEBI" id="CHEBI:132124"/>
        <dbReference type="EC" id="7.1.1.8"/>
    </reaction>
</comment>
<feature type="transmembrane region" description="Helical" evidence="7">
    <location>
        <begin position="120"/>
        <end position="141"/>
    </location>
</feature>
<dbReference type="STRING" id="546871.SAMN04488543_4182"/>
<dbReference type="PANTHER" id="PTHR19271:SF16">
    <property type="entry name" value="CYTOCHROME B"/>
    <property type="match status" value="1"/>
</dbReference>
<dbReference type="AlphaFoldDB" id="A0A1H2A307"/>
<dbReference type="Pfam" id="PF13631">
    <property type="entry name" value="Cytochrom_B_N_2"/>
    <property type="match status" value="1"/>
</dbReference>
<dbReference type="GO" id="GO:0008121">
    <property type="term" value="F:quinol-cytochrome-c reductase activity"/>
    <property type="evidence" value="ECO:0007669"/>
    <property type="project" value="UniProtKB-EC"/>
</dbReference>
<evidence type="ECO:0000313" key="10">
    <source>
        <dbReference type="Proteomes" id="UP000199092"/>
    </source>
</evidence>
<reference evidence="9 10" key="1">
    <citation type="submission" date="2016-10" db="EMBL/GenBank/DDBJ databases">
        <authorList>
            <person name="de Groot N.N."/>
        </authorList>
    </citation>
    <scope>NUCLEOTIDE SEQUENCE [LARGE SCALE GENOMIC DNA]</scope>
    <source>
        <strain evidence="9 10">DSM 21741</strain>
    </source>
</reference>
<protein>
    <recommendedName>
        <fullName evidence="3">Cytochrome bc1 complex cytochrome b subunit</fullName>
        <ecNumber evidence="2">7.1.1.8</ecNumber>
    </recommendedName>
    <alternativeName>
        <fullName evidence="5">Cytochrome bc1 reductase complex subunit QcrB</fullName>
    </alternativeName>
</protein>
<dbReference type="InterPro" id="IPR005797">
    <property type="entry name" value="Cyt_b/b6_N"/>
</dbReference>
<evidence type="ECO:0000313" key="9">
    <source>
        <dbReference type="EMBL" id="SDT40314.1"/>
    </source>
</evidence>
<sequence length="502" mass="53254">MPTASGSRARGASDEEPLRPAFDGPLARRPAALVARLRQRAVPSHWSSWSGVVSFGCLLVLVVTGLLLALLYDPSGALVRYGGSYSLLRGVEMSRAFASTLHLSFDVSGGLLLRQAHHWAALVLPASLILQLATTFFTGAFRRPRQWSWVLLVGVLGLALVSGWSGYALPDDTLSGTGLRIVQGVTLGLPLVGTGLSWLLFGGELPGTVIPRLYVLHLAAPVLLVLLVVARARSALRHGPVQFPGPGRTEDDVVGFPAWPTAAVRAAGLLVSTVGLLVLMGATLVVSPVWRYGPSSPGHAFAGSQPDWYTAFLDGALRLVPPGWEVVWLGRTWTLAVLVPLAVIGTSSLVLASYPFLESRVTGDRRDHRLLDRPRDVPTRTALGVAGVTVYVVLWAAGSADLVATQFRVSFEGVIWTLRAALLVGPLVAGLVTRQVCATLRAADRDRVDHGVESGRILRSPDGGYEEPRDALGAAQRWTLTRAAAPAARPSPPGSGADARRG</sequence>
<dbReference type="EC" id="7.1.1.8" evidence="2"/>
<evidence type="ECO:0000259" key="8">
    <source>
        <dbReference type="PROSITE" id="PS51002"/>
    </source>
</evidence>
<dbReference type="InterPro" id="IPR016174">
    <property type="entry name" value="Di-haem_cyt_TM"/>
</dbReference>
<dbReference type="Gene3D" id="1.20.810.10">
    <property type="entry name" value="Cytochrome Bc1 Complex, Chain C"/>
    <property type="match status" value="1"/>
</dbReference>
<evidence type="ECO:0000256" key="5">
    <source>
        <dbReference type="ARBA" id="ARBA00029568"/>
    </source>
</evidence>
<dbReference type="PANTHER" id="PTHR19271">
    <property type="entry name" value="CYTOCHROME B"/>
    <property type="match status" value="1"/>
</dbReference>
<proteinExistence type="predicted"/>
<feature type="transmembrane region" description="Helical" evidence="7">
    <location>
        <begin position="377"/>
        <end position="398"/>
    </location>
</feature>
<dbReference type="RefSeq" id="WP_197677124.1">
    <property type="nucleotide sequence ID" value="NZ_LT629749.1"/>
</dbReference>
<keyword evidence="7" id="KW-0812">Transmembrane</keyword>
<dbReference type="InterPro" id="IPR027387">
    <property type="entry name" value="Cytb/b6-like_sf"/>
</dbReference>
<evidence type="ECO:0000256" key="7">
    <source>
        <dbReference type="SAM" id="Phobius"/>
    </source>
</evidence>
<evidence type="ECO:0000256" key="2">
    <source>
        <dbReference type="ARBA" id="ARBA00012951"/>
    </source>
</evidence>
<dbReference type="PROSITE" id="PS51002">
    <property type="entry name" value="CYTB_NTER"/>
    <property type="match status" value="1"/>
</dbReference>
<keyword evidence="7" id="KW-0472">Membrane</keyword>
<feature type="transmembrane region" description="Helical" evidence="7">
    <location>
        <begin position="147"/>
        <end position="169"/>
    </location>
</feature>
<keyword evidence="10" id="KW-1185">Reference proteome</keyword>
<dbReference type="GO" id="GO:0022904">
    <property type="term" value="P:respiratory electron transport chain"/>
    <property type="evidence" value="ECO:0007669"/>
    <property type="project" value="InterPro"/>
</dbReference>
<dbReference type="Proteomes" id="UP000199092">
    <property type="component" value="Chromosome I"/>
</dbReference>
<feature type="transmembrane region" description="Helical" evidence="7">
    <location>
        <begin position="213"/>
        <end position="230"/>
    </location>
</feature>
<feature type="transmembrane region" description="Helical" evidence="7">
    <location>
        <begin position="46"/>
        <end position="72"/>
    </location>
</feature>
<dbReference type="InterPro" id="IPR036150">
    <property type="entry name" value="Cyt_b/b6_C_sf"/>
</dbReference>
<gene>
    <name evidence="9" type="ORF">SAMN04488543_4182</name>
</gene>
<feature type="region of interest" description="Disordered" evidence="6">
    <location>
        <begin position="1"/>
        <end position="24"/>
    </location>
</feature>
<feature type="transmembrane region" description="Helical" evidence="7">
    <location>
        <begin position="413"/>
        <end position="432"/>
    </location>
</feature>
<dbReference type="GO" id="GO:0016020">
    <property type="term" value="C:membrane"/>
    <property type="evidence" value="ECO:0007669"/>
    <property type="project" value="InterPro"/>
</dbReference>
<evidence type="ECO:0000256" key="3">
    <source>
        <dbReference type="ARBA" id="ARBA00016116"/>
    </source>
</evidence>
<feature type="domain" description="Cytochrome b/b6 N-terminal region profile" evidence="8">
    <location>
        <begin position="18"/>
        <end position="244"/>
    </location>
</feature>